<keyword evidence="2" id="KW-1185">Reference proteome</keyword>
<dbReference type="Proteomes" id="UP001548189">
    <property type="component" value="Unassembled WGS sequence"/>
</dbReference>
<reference evidence="1 2" key="1">
    <citation type="submission" date="2024-06" db="EMBL/GenBank/DDBJ databases">
        <authorList>
            <person name="Li F."/>
        </authorList>
    </citation>
    <scope>NUCLEOTIDE SEQUENCE [LARGE SCALE GENOMIC DNA]</scope>
    <source>
        <strain evidence="1 2">GXAS 311</strain>
    </source>
</reference>
<dbReference type="InterPro" id="IPR027417">
    <property type="entry name" value="P-loop_NTPase"/>
</dbReference>
<dbReference type="NCBIfam" id="TIGR03744">
    <property type="entry name" value="traC_PFL_4706"/>
    <property type="match status" value="1"/>
</dbReference>
<dbReference type="SUPFAM" id="SSF52540">
    <property type="entry name" value="P-loop containing nucleoside triphosphate hydrolases"/>
    <property type="match status" value="1"/>
</dbReference>
<dbReference type="InterPro" id="IPR051162">
    <property type="entry name" value="T4SS_component"/>
</dbReference>
<sequence>MLKFFDSQSSVKAKDKRALYKGGKSVYEFLPWVDYEPKSKLWLLEDGHSVCTMIDIQPKACEARPEQYLKEIDDSINTCISAIPQTDPPFIVQFFVYNEESLRELRTRIYNHIPKEHRDTVLTQDFINKFSEHLDLVSKNTGVFHDSDITDSLWFAKTYNVKACIYRKLDSLEELEEGVSATDELLEVSETLIKSLNGIGVKSKRVGQQELYEWLFPFFNDLSEFDGSVDKLLEEHPYPGDENLPFGTDLVKLLFLDEPRSNVEQGTWSFGKTLSKAYTVNAYRKIPKIGHLSAERRHSEKYYAVFDKFPSGTMTNITVVIQQSSATKFYINDIKNSSKGDSAEARKAKKQADAALDHIEENDFLYPVVTTVYMRGNTIEELNKNIRTVKSLLMNNDIHLIESRDDLIPLNSFCTQLPFCYDFKNDTKDIRSRLLFISQISKLLPLYGRSRGTGNPGLVFFNRGAEDFSFDILKDRSSNAFGGILGPPGSGKSALLCFMIWMWAAIYRPRFFILEKGDSFKLLGQFFLKMGLSVNRCTLKPGAKVSLPPFANAIRMVEEEEGDFGCVNTKISESQLDNENYTEAYKDDENIDEKRDWLGEMELLARVMITSGEKREEYDLRTEHKVAIRQAIKNAAITRIAEIKADPNLEENEKLVRPVHVVKELYKLSDEAPDSSAEKDKLRAMAKSMSRYMDGFENYLFNRGGESMPEVDVTIMDFGLLANEGYEGQLALTFMTQMQEICSIAERDQYSGRPIIVIGDEAHLFLKNALLAPYMVKICKMFRKLNTWPWLATQNLADWADESKKMLTMFEWFIAMDCPKEEVEQVSKFRDLDDNQKQLMMSCHKMRGLYTEGVVLSKSMPPALFRNVPPSFALSVAMTDPDEKTVRRKIMEKYSVDELGAVEIIAKQISTKRTAL</sequence>
<evidence type="ECO:0000313" key="1">
    <source>
        <dbReference type="EMBL" id="MET1256952.1"/>
    </source>
</evidence>
<dbReference type="Gene3D" id="3.40.50.300">
    <property type="entry name" value="P-loop containing nucleotide triphosphate hydrolases"/>
    <property type="match status" value="1"/>
</dbReference>
<accession>A0ABV2BYE3</accession>
<dbReference type="PANTHER" id="PTHR30121">
    <property type="entry name" value="UNCHARACTERIZED PROTEIN YJGR-RELATED"/>
    <property type="match status" value="1"/>
</dbReference>
<gene>
    <name evidence="1" type="ORF">ABVT43_17550</name>
</gene>
<dbReference type="EMBL" id="JBEVCJ010000031">
    <property type="protein sequence ID" value="MET1256952.1"/>
    <property type="molecule type" value="Genomic_DNA"/>
</dbReference>
<dbReference type="InterPro" id="IPR025955">
    <property type="entry name" value="TraC/Conjuga_ATPase"/>
</dbReference>
<evidence type="ECO:0000313" key="2">
    <source>
        <dbReference type="Proteomes" id="UP001548189"/>
    </source>
</evidence>
<dbReference type="PANTHER" id="PTHR30121:SF6">
    <property type="entry name" value="SLR6007 PROTEIN"/>
    <property type="match status" value="1"/>
</dbReference>
<dbReference type="Pfam" id="PF11130">
    <property type="entry name" value="TraC_F_IV"/>
    <property type="match status" value="1"/>
</dbReference>
<organism evidence="1 2">
    <name type="scientific">Aliikangiella maris</name>
    <dbReference type="NCBI Taxonomy" id="3162458"/>
    <lineage>
        <taxon>Bacteria</taxon>
        <taxon>Pseudomonadati</taxon>
        <taxon>Pseudomonadota</taxon>
        <taxon>Gammaproteobacteria</taxon>
        <taxon>Oceanospirillales</taxon>
        <taxon>Pleioneaceae</taxon>
        <taxon>Aliikangiella</taxon>
    </lineage>
</organism>
<name>A0ABV2BYE3_9GAMM</name>
<comment type="caution">
    <text evidence="1">The sequence shown here is derived from an EMBL/GenBank/DDBJ whole genome shotgun (WGS) entry which is preliminary data.</text>
</comment>
<protein>
    <submittedName>
        <fullName evidence="1">Conjugative transfer ATPase</fullName>
    </submittedName>
</protein>
<proteinExistence type="predicted"/>
<dbReference type="Gene3D" id="1.10.8.730">
    <property type="match status" value="1"/>
</dbReference>
<dbReference type="InterPro" id="IPR022303">
    <property type="entry name" value="Conjug_Trfer_ATPase"/>
</dbReference>